<protein>
    <submittedName>
        <fullName evidence="3">Uncharacterized protein</fullName>
    </submittedName>
</protein>
<evidence type="ECO:0000259" key="2">
    <source>
        <dbReference type="Pfam" id="PF13439"/>
    </source>
</evidence>
<reference evidence="4" key="1">
    <citation type="submission" date="2017-10" db="EMBL/GenBank/DDBJ databases">
        <authorList>
            <person name="Frank J."/>
        </authorList>
    </citation>
    <scope>NUCLEOTIDE SEQUENCE [LARGE SCALE GENOMIC DNA]</scope>
</reference>
<dbReference type="PANTHER" id="PTHR45947">
    <property type="entry name" value="SULFOQUINOVOSYL TRANSFERASE SQD2"/>
    <property type="match status" value="1"/>
</dbReference>
<dbReference type="Pfam" id="PF13439">
    <property type="entry name" value="Glyco_transf_4"/>
    <property type="match status" value="1"/>
</dbReference>
<evidence type="ECO:0000259" key="1">
    <source>
        <dbReference type="Pfam" id="PF00534"/>
    </source>
</evidence>
<gene>
    <name evidence="3" type="primary">rfaG_2</name>
    <name evidence="3" type="ORF">KSMBR1_3460</name>
</gene>
<dbReference type="OrthoDB" id="9795068at2"/>
<dbReference type="Gene3D" id="3.40.50.2000">
    <property type="entry name" value="Glycogen Phosphorylase B"/>
    <property type="match status" value="2"/>
</dbReference>
<feature type="domain" description="Glycosyl transferase family 1" evidence="1">
    <location>
        <begin position="201"/>
        <end position="358"/>
    </location>
</feature>
<dbReference type="GO" id="GO:0016758">
    <property type="term" value="F:hexosyltransferase activity"/>
    <property type="evidence" value="ECO:0007669"/>
    <property type="project" value="TreeGrafter"/>
</dbReference>
<accession>A0A2C9CJJ6</accession>
<evidence type="ECO:0000313" key="3">
    <source>
        <dbReference type="EMBL" id="SOH05934.1"/>
    </source>
</evidence>
<dbReference type="RefSeq" id="WP_099326458.1">
    <property type="nucleotide sequence ID" value="NZ_LT934425.1"/>
</dbReference>
<dbReference type="KEGG" id="kst:KSMBR1_3460"/>
<dbReference type="InterPro" id="IPR001296">
    <property type="entry name" value="Glyco_trans_1"/>
</dbReference>
<proteinExistence type="predicted"/>
<feature type="domain" description="Glycosyltransferase subfamily 4-like N-terminal" evidence="2">
    <location>
        <begin position="15"/>
        <end position="182"/>
    </location>
</feature>
<dbReference type="SUPFAM" id="SSF53756">
    <property type="entry name" value="UDP-Glycosyltransferase/glycogen phosphorylase"/>
    <property type="match status" value="1"/>
</dbReference>
<dbReference type="PANTHER" id="PTHR45947:SF3">
    <property type="entry name" value="SULFOQUINOVOSYL TRANSFERASE SQD2"/>
    <property type="match status" value="1"/>
</dbReference>
<dbReference type="InterPro" id="IPR050194">
    <property type="entry name" value="Glycosyltransferase_grp1"/>
</dbReference>
<dbReference type="InterPro" id="IPR028098">
    <property type="entry name" value="Glyco_trans_4-like_N"/>
</dbReference>
<evidence type="ECO:0000313" key="4">
    <source>
        <dbReference type="Proteomes" id="UP000221734"/>
    </source>
</evidence>
<organism evidence="3 4">
    <name type="scientific">Kuenenia stuttgartiensis</name>
    <dbReference type="NCBI Taxonomy" id="174633"/>
    <lineage>
        <taxon>Bacteria</taxon>
        <taxon>Pseudomonadati</taxon>
        <taxon>Planctomycetota</taxon>
        <taxon>Candidatus Brocadiia</taxon>
        <taxon>Candidatus Brocadiales</taxon>
        <taxon>Candidatus Brocadiaceae</taxon>
        <taxon>Candidatus Kuenenia</taxon>
    </lineage>
</organism>
<dbReference type="Pfam" id="PF00534">
    <property type="entry name" value="Glycos_transf_1"/>
    <property type="match status" value="1"/>
</dbReference>
<dbReference type="EMBL" id="LT934425">
    <property type="protein sequence ID" value="SOH05934.1"/>
    <property type="molecule type" value="Genomic_DNA"/>
</dbReference>
<dbReference type="AlphaFoldDB" id="A0A2C9CJJ6"/>
<sequence>MKIALVVYQFIKEKGGVERYVYNLAEQLVSKKYEVHIFTHCLPEKEDNRYIFHYVPAISFWSPLKYWTFAFNAPRAVKKTGIRFDIVHGFTQTLYQDIYRVGGGCHWDYMLHTYPSMQTIFGRALLCLNPRHMSLLLLEKMIFKGKRYKQVTCISEMCKDELVSHYKIPPEDIAIIYNGVDTMLFSPDNSRKYRDSIRSMYDVAPDDILLVFVGSGFKRKGLIHVIHALAMADMPKNVKLLVVGRGYEEKFRAIAKEKGIYELVIFAGTSKEIHKIYAAGDIFVFPSEYDAFGTACLEAMASGLPVIVSKASGASEIIEDGKDGIVIEHPINAKEIADALQMLYDKEKRKQMGLAARNKSEKYSLEVNINKTLSVYRRLVCDSNF</sequence>
<keyword evidence="4" id="KW-1185">Reference proteome</keyword>
<dbReference type="Proteomes" id="UP000221734">
    <property type="component" value="Chromosome Kuenenia_stuttgartiensis_MBR1"/>
</dbReference>
<dbReference type="CDD" id="cd03801">
    <property type="entry name" value="GT4_PimA-like"/>
    <property type="match status" value="1"/>
</dbReference>
<name>A0A2C9CJJ6_KUEST</name>